<dbReference type="EMBL" id="JAVDUI010000001">
    <property type="protein sequence ID" value="MDR6892291.1"/>
    <property type="molecule type" value="Genomic_DNA"/>
</dbReference>
<protein>
    <recommendedName>
        <fullName evidence="4">DUF4235 domain-containing protein</fullName>
    </recommendedName>
</protein>
<reference evidence="2" key="1">
    <citation type="submission" date="2023-07" db="EMBL/GenBank/DDBJ databases">
        <title>Sequencing the genomes of 1000 actinobacteria strains.</title>
        <authorList>
            <person name="Klenk H.-P."/>
        </authorList>
    </citation>
    <scope>NUCLEOTIDE SEQUENCE</scope>
    <source>
        <strain evidence="2">DSM 13988</strain>
    </source>
</reference>
<keyword evidence="1" id="KW-0472">Membrane</keyword>
<dbReference type="Proteomes" id="UP001247307">
    <property type="component" value="Unassembled WGS sequence"/>
</dbReference>
<feature type="transmembrane region" description="Helical" evidence="1">
    <location>
        <begin position="47"/>
        <end position="68"/>
    </location>
</feature>
<evidence type="ECO:0008006" key="4">
    <source>
        <dbReference type="Google" id="ProtNLM"/>
    </source>
</evidence>
<dbReference type="AlphaFoldDB" id="A0AAE3YIC0"/>
<comment type="caution">
    <text evidence="2">The sequence shown here is derived from an EMBL/GenBank/DDBJ whole genome shotgun (WGS) entry which is preliminary data.</text>
</comment>
<keyword evidence="1" id="KW-1133">Transmembrane helix</keyword>
<sequence length="87" mass="9182">MQPIIKLLGTAASIGAGFVSAKVVDIIWEKTTGHKAPKKGEDVDQSFVQAIVFAVVSATVSAVITQAVKKGQNKVLKGFNRSRTEVA</sequence>
<dbReference type="InterPro" id="IPR025329">
    <property type="entry name" value="DUF4235"/>
</dbReference>
<proteinExistence type="predicted"/>
<evidence type="ECO:0000313" key="2">
    <source>
        <dbReference type="EMBL" id="MDR6892291.1"/>
    </source>
</evidence>
<dbReference type="RefSeq" id="WP_309851063.1">
    <property type="nucleotide sequence ID" value="NZ_BAAAIU010000003.1"/>
</dbReference>
<name>A0AAE3YIC0_9MICC</name>
<keyword evidence="3" id="KW-1185">Reference proteome</keyword>
<dbReference type="Pfam" id="PF14019">
    <property type="entry name" value="DUF4235"/>
    <property type="match status" value="1"/>
</dbReference>
<evidence type="ECO:0000256" key="1">
    <source>
        <dbReference type="SAM" id="Phobius"/>
    </source>
</evidence>
<keyword evidence="1" id="KW-0812">Transmembrane</keyword>
<gene>
    <name evidence="2" type="ORF">J2S35_001231</name>
</gene>
<evidence type="ECO:0000313" key="3">
    <source>
        <dbReference type="Proteomes" id="UP001247307"/>
    </source>
</evidence>
<accession>A0AAE3YIC0</accession>
<organism evidence="2 3">
    <name type="scientific">Falsarthrobacter nasiphocae</name>
    <dbReference type="NCBI Taxonomy" id="189863"/>
    <lineage>
        <taxon>Bacteria</taxon>
        <taxon>Bacillati</taxon>
        <taxon>Actinomycetota</taxon>
        <taxon>Actinomycetes</taxon>
        <taxon>Micrococcales</taxon>
        <taxon>Micrococcaceae</taxon>
        <taxon>Falsarthrobacter</taxon>
    </lineage>
</organism>